<dbReference type="Proteomes" id="UP000199771">
    <property type="component" value="Unassembled WGS sequence"/>
</dbReference>
<evidence type="ECO:0000256" key="1">
    <source>
        <dbReference type="ARBA" id="ARBA00022448"/>
    </source>
</evidence>
<dbReference type="GO" id="GO:0022900">
    <property type="term" value="P:electron transport chain"/>
    <property type="evidence" value="ECO:0007669"/>
    <property type="project" value="UniProtKB-UniRule"/>
</dbReference>
<accession>A0A1I2IIY8</accession>
<protein>
    <recommendedName>
        <fullName evidence="6">Ion-translocating oxidoreductase complex subunit G</fullName>
        <ecNumber evidence="6">7.-.-.-</ecNumber>
    </recommendedName>
    <alternativeName>
        <fullName evidence="6">Rnf electron transport complex subunit G</fullName>
    </alternativeName>
</protein>
<dbReference type="AlphaFoldDB" id="A0A1I2IIY8"/>
<evidence type="ECO:0000259" key="7">
    <source>
        <dbReference type="SMART" id="SM00900"/>
    </source>
</evidence>
<comment type="subunit">
    <text evidence="6">The complex is composed of six subunits: RnfA, RnfB, RnfC, RnfD, RnfE and RnfG.</text>
</comment>
<evidence type="ECO:0000256" key="2">
    <source>
        <dbReference type="ARBA" id="ARBA00022553"/>
    </source>
</evidence>
<dbReference type="RefSeq" id="WP_200769526.1">
    <property type="nucleotide sequence ID" value="NZ_FOOC01000004.1"/>
</dbReference>
<keyword evidence="6" id="KW-0997">Cell inner membrane</keyword>
<evidence type="ECO:0000256" key="4">
    <source>
        <dbReference type="ARBA" id="ARBA00022643"/>
    </source>
</evidence>
<feature type="domain" description="FMN-binding" evidence="7">
    <location>
        <begin position="102"/>
        <end position="194"/>
    </location>
</feature>
<comment type="similarity">
    <text evidence="6">Belongs to the RnfG family.</text>
</comment>
<dbReference type="PIRSF" id="PIRSF006091">
    <property type="entry name" value="E_trnsport_RnfG"/>
    <property type="match status" value="1"/>
</dbReference>
<keyword evidence="1 6" id="KW-0813">Transport</keyword>
<dbReference type="HAMAP" id="MF_00479">
    <property type="entry name" value="RsxG_RnfG"/>
    <property type="match status" value="1"/>
</dbReference>
<dbReference type="Pfam" id="PF04205">
    <property type="entry name" value="FMN_bind"/>
    <property type="match status" value="1"/>
</dbReference>
<comment type="subcellular location">
    <subcellularLocation>
        <location evidence="6">Cell inner membrane</location>
        <topology evidence="6">Single-pass membrane protein</topology>
    </subcellularLocation>
</comment>
<keyword evidence="2 6" id="KW-0597">Phosphoprotein</keyword>
<dbReference type="NCBIfam" id="TIGR01947">
    <property type="entry name" value="rnfG"/>
    <property type="match status" value="1"/>
</dbReference>
<reference evidence="8 9" key="1">
    <citation type="submission" date="2016-10" db="EMBL/GenBank/DDBJ databases">
        <authorList>
            <person name="de Groot N.N."/>
        </authorList>
    </citation>
    <scope>NUCLEOTIDE SEQUENCE [LARGE SCALE GENOMIC DNA]</scope>
    <source>
        <strain evidence="8 9">DSM 23609</strain>
    </source>
</reference>
<organism evidence="8 9">
    <name type="scientific">Fontimonas thermophila</name>
    <dbReference type="NCBI Taxonomy" id="1076937"/>
    <lineage>
        <taxon>Bacteria</taxon>
        <taxon>Pseudomonadati</taxon>
        <taxon>Pseudomonadota</taxon>
        <taxon>Gammaproteobacteria</taxon>
        <taxon>Nevskiales</taxon>
        <taxon>Nevskiaceae</taxon>
        <taxon>Fontimonas</taxon>
    </lineage>
</organism>
<evidence type="ECO:0000313" key="8">
    <source>
        <dbReference type="EMBL" id="SFF42265.1"/>
    </source>
</evidence>
<dbReference type="InterPro" id="IPR007329">
    <property type="entry name" value="FMN-bd"/>
</dbReference>
<dbReference type="GO" id="GO:0009055">
    <property type="term" value="F:electron transfer activity"/>
    <property type="evidence" value="ECO:0007669"/>
    <property type="project" value="InterPro"/>
</dbReference>
<dbReference type="STRING" id="1076937.SAMN04488120_1047"/>
<evidence type="ECO:0000313" key="9">
    <source>
        <dbReference type="Proteomes" id="UP000199771"/>
    </source>
</evidence>
<dbReference type="NCBIfam" id="NF002519">
    <property type="entry name" value="PRK01908.1"/>
    <property type="match status" value="1"/>
</dbReference>
<dbReference type="PANTHER" id="PTHR36118">
    <property type="entry name" value="ION-TRANSLOCATING OXIDOREDUCTASE COMPLEX SUBUNIT G"/>
    <property type="match status" value="1"/>
</dbReference>
<dbReference type="InterPro" id="IPR010209">
    <property type="entry name" value="Ion_transpt_RnfG/RsxG"/>
</dbReference>
<comment type="cofactor">
    <cofactor evidence="6">
        <name>FMN</name>
        <dbReference type="ChEBI" id="CHEBI:58210"/>
    </cofactor>
</comment>
<dbReference type="EMBL" id="FOOC01000004">
    <property type="protein sequence ID" value="SFF42265.1"/>
    <property type="molecule type" value="Genomic_DNA"/>
</dbReference>
<proteinExistence type="inferred from homology"/>
<feature type="modified residue" description="FMN phosphoryl threonine" evidence="6">
    <location>
        <position position="177"/>
    </location>
</feature>
<evidence type="ECO:0000256" key="6">
    <source>
        <dbReference type="HAMAP-Rule" id="MF_00479"/>
    </source>
</evidence>
<gene>
    <name evidence="6" type="primary">rnfG</name>
    <name evidence="8" type="ORF">SAMN04488120_1047</name>
</gene>
<sequence>MSTLTQMTRSGLVLAAFAAIAATLLASTYALTADRIRAAEQQRLLRQLEAVLPAGAYDNDVASDIIRRPIAELRADAPVTIYRARRGGTPVAAVLTVTAPDGYGGPIELLVGIGADGRLTGVRVTAHQETPGLGDKIEIDRSDWIRAFTGRSLTDPPPPRWAVRKDGGVFDQFTGATITPRAVIKAVRQALEYFEHHRADIFATADAMP</sequence>
<dbReference type="GO" id="GO:0010181">
    <property type="term" value="F:FMN binding"/>
    <property type="evidence" value="ECO:0007669"/>
    <property type="project" value="InterPro"/>
</dbReference>
<keyword evidence="6" id="KW-0812">Transmembrane</keyword>
<keyword evidence="6" id="KW-1278">Translocase</keyword>
<evidence type="ECO:0000256" key="3">
    <source>
        <dbReference type="ARBA" id="ARBA00022630"/>
    </source>
</evidence>
<comment type="function">
    <text evidence="6">Part of a membrane-bound complex that couples electron transfer with translocation of ions across the membrane.</text>
</comment>
<keyword evidence="6" id="KW-1133">Transmembrane helix</keyword>
<keyword evidence="6" id="KW-1003">Cell membrane</keyword>
<dbReference type="PANTHER" id="PTHR36118:SF1">
    <property type="entry name" value="ION-TRANSLOCATING OXIDOREDUCTASE COMPLEX SUBUNIT G"/>
    <property type="match status" value="1"/>
</dbReference>
<dbReference type="EC" id="7.-.-.-" evidence="6"/>
<evidence type="ECO:0000256" key="5">
    <source>
        <dbReference type="ARBA" id="ARBA00022982"/>
    </source>
</evidence>
<keyword evidence="6" id="KW-0472">Membrane</keyword>
<dbReference type="GO" id="GO:0005886">
    <property type="term" value="C:plasma membrane"/>
    <property type="evidence" value="ECO:0007669"/>
    <property type="project" value="UniProtKB-SubCell"/>
</dbReference>
<name>A0A1I2IIY8_9GAMM</name>
<keyword evidence="4 6" id="KW-0288">FMN</keyword>
<keyword evidence="3 6" id="KW-0285">Flavoprotein</keyword>
<keyword evidence="5 6" id="KW-0249">Electron transport</keyword>
<keyword evidence="9" id="KW-1185">Reference proteome</keyword>
<dbReference type="SMART" id="SM00900">
    <property type="entry name" value="FMN_bind"/>
    <property type="match status" value="1"/>
</dbReference>